<evidence type="ECO:0000313" key="4">
    <source>
        <dbReference type="Proteomes" id="UP000305398"/>
    </source>
</evidence>
<organism evidence="3 4">
    <name type="scientific">Hymenobacter jejuensis</name>
    <dbReference type="NCBI Taxonomy" id="2502781"/>
    <lineage>
        <taxon>Bacteria</taxon>
        <taxon>Pseudomonadati</taxon>
        <taxon>Bacteroidota</taxon>
        <taxon>Cytophagia</taxon>
        <taxon>Cytophagales</taxon>
        <taxon>Hymenobacteraceae</taxon>
        <taxon>Hymenobacter</taxon>
    </lineage>
</organism>
<reference evidence="3 4" key="1">
    <citation type="submission" date="2019-06" db="EMBL/GenBank/DDBJ databases">
        <authorList>
            <person name="Srinivasan S."/>
        </authorList>
    </citation>
    <scope>NUCLEOTIDE SEQUENCE [LARGE SCALE GENOMIC DNA]</scope>
    <source>
        <strain evidence="3 4">17J68-5</strain>
    </source>
</reference>
<feature type="chain" id="PRO_5022762983" evidence="1">
    <location>
        <begin position="25"/>
        <end position="298"/>
    </location>
</feature>
<dbReference type="RefSeq" id="WP_139514243.1">
    <property type="nucleotide sequence ID" value="NZ_CP040896.1"/>
</dbReference>
<dbReference type="AlphaFoldDB" id="A0A5B7ZW20"/>
<sequence length="298" mass="32884">MKINLFKTLTLTLFVLLSGLSSQAQEGVQGRWGNKPGRKEAAAYVRQNVLPVVRQQRLKLEEQLSAADKSQLATYRTQLQQVRERGKALRQSLRPAAAAANTPRAALTDAQKQQLQQLRTESRAAMLNVAQLAQKYDANISKLAQEVEPQKAKWTADLQAIAGKYAPASDQPNQLARTGKGRHKNGAGRFFRPAVFLLMDPNAPQQSDRAERLGADSNVYPNPAVVTSQLEYSVKKAGPVTIDLLDSRGNTLRTVQQSQQQEKGPQTLSVNVGDLPSGTYYYKITTRAGSETKRFVKQ</sequence>
<gene>
    <name evidence="3" type="ORF">FHG12_03185</name>
</gene>
<feature type="domain" description="Secretion system C-terminal sorting" evidence="2">
    <location>
        <begin position="219"/>
        <end position="296"/>
    </location>
</feature>
<dbReference type="InterPro" id="IPR026444">
    <property type="entry name" value="Secre_tail"/>
</dbReference>
<keyword evidence="4" id="KW-1185">Reference proteome</keyword>
<evidence type="ECO:0000256" key="1">
    <source>
        <dbReference type="SAM" id="SignalP"/>
    </source>
</evidence>
<protein>
    <submittedName>
        <fullName evidence="3">T9SS type A sorting domain-containing protein</fullName>
    </submittedName>
</protein>
<proteinExistence type="predicted"/>
<dbReference type="KEGG" id="hyj:FHG12_03185"/>
<dbReference type="Proteomes" id="UP000305398">
    <property type="component" value="Chromosome"/>
</dbReference>
<keyword evidence="1" id="KW-0732">Signal</keyword>
<evidence type="ECO:0000313" key="3">
    <source>
        <dbReference type="EMBL" id="QDA59168.1"/>
    </source>
</evidence>
<dbReference type="EMBL" id="CP040896">
    <property type="protein sequence ID" value="QDA59168.1"/>
    <property type="molecule type" value="Genomic_DNA"/>
</dbReference>
<name>A0A5B7ZW20_9BACT</name>
<dbReference type="NCBIfam" id="TIGR04183">
    <property type="entry name" value="Por_Secre_tail"/>
    <property type="match status" value="1"/>
</dbReference>
<dbReference type="Pfam" id="PF18962">
    <property type="entry name" value="Por_Secre_tail"/>
    <property type="match status" value="1"/>
</dbReference>
<dbReference type="OrthoDB" id="881643at2"/>
<feature type="signal peptide" evidence="1">
    <location>
        <begin position="1"/>
        <end position="24"/>
    </location>
</feature>
<accession>A0A5B7ZW20</accession>
<evidence type="ECO:0000259" key="2">
    <source>
        <dbReference type="Pfam" id="PF18962"/>
    </source>
</evidence>